<feature type="compositionally biased region" description="Basic and acidic residues" evidence="1">
    <location>
        <begin position="744"/>
        <end position="759"/>
    </location>
</feature>
<feature type="compositionally biased region" description="Basic and acidic residues" evidence="1">
    <location>
        <begin position="611"/>
        <end position="627"/>
    </location>
</feature>
<accession>U5EP53</accession>
<evidence type="ECO:0000313" key="2">
    <source>
        <dbReference type="EMBL" id="JAB56052.1"/>
    </source>
</evidence>
<feature type="non-terminal residue" evidence="2">
    <location>
        <position position="1253"/>
    </location>
</feature>
<feature type="compositionally biased region" description="Basic and acidic residues" evidence="1">
    <location>
        <begin position="1092"/>
        <end position="1102"/>
    </location>
</feature>
<feature type="region of interest" description="Disordered" evidence="1">
    <location>
        <begin position="193"/>
        <end position="258"/>
    </location>
</feature>
<feature type="region of interest" description="Disordered" evidence="1">
    <location>
        <begin position="1092"/>
        <end position="1120"/>
    </location>
</feature>
<name>U5EP53_9DIPT</name>
<feature type="compositionally biased region" description="Polar residues" evidence="1">
    <location>
        <begin position="210"/>
        <end position="222"/>
    </location>
</feature>
<reference evidence="2" key="1">
    <citation type="journal article" date="2014" name="Insect Biochem. Mol. Biol.">
        <title>An insight into the sialome of the frog biting fly, Corethrella appendiculata.</title>
        <authorList>
            <person name="Ribeiro J.M.C."/>
            <person name="Chagas A.C."/>
            <person name="Pham V.M."/>
            <person name="Lounibos L.P."/>
            <person name="Calvo E."/>
        </authorList>
    </citation>
    <scope>NUCLEOTIDE SEQUENCE</scope>
    <source>
        <tissue evidence="2">Salivary glands</tissue>
    </source>
</reference>
<feature type="region of interest" description="Disordered" evidence="1">
    <location>
        <begin position="721"/>
        <end position="759"/>
    </location>
</feature>
<dbReference type="AlphaFoldDB" id="U5EP53"/>
<feature type="region of interest" description="Disordered" evidence="1">
    <location>
        <begin position="132"/>
        <end position="167"/>
    </location>
</feature>
<feature type="compositionally biased region" description="Low complexity" evidence="1">
    <location>
        <begin position="223"/>
        <end position="235"/>
    </location>
</feature>
<feature type="non-terminal residue" evidence="2">
    <location>
        <position position="1"/>
    </location>
</feature>
<evidence type="ECO:0000256" key="1">
    <source>
        <dbReference type="SAM" id="MobiDB-lite"/>
    </source>
</evidence>
<feature type="region of interest" description="Disordered" evidence="1">
    <location>
        <begin position="940"/>
        <end position="972"/>
    </location>
</feature>
<feature type="region of interest" description="Disordered" evidence="1">
    <location>
        <begin position="1"/>
        <end position="70"/>
    </location>
</feature>
<dbReference type="EMBL" id="GANO01003819">
    <property type="protein sequence ID" value="JAB56052.1"/>
    <property type="molecule type" value="mRNA"/>
</dbReference>
<protein>
    <submittedName>
        <fullName evidence="2">Putative wrky transcription factor</fullName>
    </submittedName>
</protein>
<feature type="region of interest" description="Disordered" evidence="1">
    <location>
        <begin position="644"/>
        <end position="664"/>
    </location>
</feature>
<organism evidence="2">
    <name type="scientific">Corethrella appendiculata</name>
    <dbReference type="NCBI Taxonomy" id="1370023"/>
    <lineage>
        <taxon>Eukaryota</taxon>
        <taxon>Metazoa</taxon>
        <taxon>Ecdysozoa</taxon>
        <taxon>Arthropoda</taxon>
        <taxon>Hexapoda</taxon>
        <taxon>Insecta</taxon>
        <taxon>Pterygota</taxon>
        <taxon>Neoptera</taxon>
        <taxon>Endopterygota</taxon>
        <taxon>Diptera</taxon>
        <taxon>Nematocera</taxon>
        <taxon>Culicoidea</taxon>
        <taxon>Chaoboridae</taxon>
        <taxon>Corethrella</taxon>
    </lineage>
</organism>
<feature type="compositionally biased region" description="Polar residues" evidence="1">
    <location>
        <begin position="59"/>
        <end position="70"/>
    </location>
</feature>
<proteinExistence type="evidence at transcript level"/>
<feature type="region of interest" description="Disordered" evidence="1">
    <location>
        <begin position="571"/>
        <end position="627"/>
    </location>
</feature>
<sequence length="1253" mass="142640">ELQAASGEWMNQYKDSPRPNSINKEPANDTIKKSFRRSWTVTNADDDDIQQQNQTNRNLSNLPQHKQTQNSYPSLIRHSYVNQNNMSDYCIDDEYDNQQQQPQSRRMLRQSTLPNPEANVYYGSNNNLMPIPVSPKPISPQYSPYHTDNENEESDTPAQPPISPAASRYQIRRQSTLPCTPIEHYSQTYLSTSPRNVYSRSPDANPPFLRQSTFPSNVSDPFQQQTQQQQQQPQTVRQLPTSPNRLLFNKSPDSGGESCENLVSRRYQMMRQATLPNPEQHIKLLPTSPPKKQLSPHNIKRSPEFARQNTLPAPDTTMNSLTVHQHGKFLPISPRQKQNFLFPQPNPTPRPFLSQQHFPTMTDEVTPSVTPTPNSPNRSHRDLTKMIKVRSHSNEEYSFSKSHVPATAEGRRLLPEIPSNRSPKLVRQEHVKEVELTRTNSEKRVSKVKTFGEAKQTLIDNNFEYQTNEQVTPPQLVLESQQPSFVEDDETTYYDNEENYMEENGAVGGSSNNNFNQIVLNVPTSSSVIVKNIDTFINDSSPEYFHPDEYIRAVKKERTRRRRSRDLPIEPEVLISSNDDEPVRRKPEAMRSISEDSPSNKAIGLPRRSMSHPEKDSQALESIRKAEAAKIPSPKLLSEVLDRQKNSIKLPSPRRKTYKSVDDVDNATTASTTTTTTTSNNSSSSIHQPKISAFQQVLQNQRLQRRDSKSVDLVAFKNSNDSLLAKPPPADKSKSFDDSMLTEQMDKSENEGDGEKKKSTLGEAEIQSAVEAAAVLFKKVVVQRRKAKKISDEGENYYGQQIHRNFYGTINNISNTINNQKLSLLHDDFLIGSSSSDIETSRLLNTDSEDYKLVFISSDSSSKEEEYENSSCSSSTSSNTKNSFNFDDCWDYFENYTSSSIATTRYFYKSPYGSPNLYRRKLNHSPMFYRRSDMSSAESSIRRNYRLRESDTGTDEEMLTHTELSSSPTSSDSFLNQINDYKFLRKLQATNTNSHLKQQQQQHQHVHCNCDCGRQNTTHYVPIPVPVPLPIPVPLSTFQTWTQQQNEHELEQNDLLQQLWTNATGTTNLLLKSSPFATSAATNSFNSNMKTKEEKTINEDGVYKNNNNPHNKEEASKEQHEQLFRNNNFESISCGSKQQNNNKISTSSTLNVDDLSRISATNNQINNNKDCVIAKNIDNNVDKIYKNNSDETIQIQSSKEIDNQSCNTETNTDNDIYSVSVSELITKTTNKSNSKNTENINENLIKTFSCEQA</sequence>
<feature type="compositionally biased region" description="Basic and acidic residues" evidence="1">
    <location>
        <begin position="1110"/>
        <end position="1120"/>
    </location>
</feature>